<accession>A0A939BWK0</accession>
<keyword evidence="1" id="KW-0732">Signal</keyword>
<evidence type="ECO:0000259" key="2">
    <source>
        <dbReference type="Pfam" id="PF00144"/>
    </source>
</evidence>
<comment type="caution">
    <text evidence="3">The sequence shown here is derived from an EMBL/GenBank/DDBJ whole genome shotgun (WGS) entry which is preliminary data.</text>
</comment>
<evidence type="ECO:0000256" key="1">
    <source>
        <dbReference type="SAM" id="SignalP"/>
    </source>
</evidence>
<dbReference type="InterPro" id="IPR012338">
    <property type="entry name" value="Beta-lactam/transpept-like"/>
</dbReference>
<dbReference type="Gene3D" id="3.40.710.10">
    <property type="entry name" value="DD-peptidase/beta-lactamase superfamily"/>
    <property type="match status" value="1"/>
</dbReference>
<keyword evidence="4" id="KW-1185">Reference proteome</keyword>
<proteinExistence type="predicted"/>
<dbReference type="Proteomes" id="UP000663791">
    <property type="component" value="Unassembled WGS sequence"/>
</dbReference>
<protein>
    <submittedName>
        <fullName evidence="3">Beta-lactamase family protein</fullName>
    </submittedName>
</protein>
<dbReference type="AlphaFoldDB" id="A0A939BWK0"/>
<gene>
    <name evidence="3" type="ORF">JK386_00830</name>
</gene>
<dbReference type="EMBL" id="JAERTX010000001">
    <property type="protein sequence ID" value="MBM9458443.1"/>
    <property type="molecule type" value="Genomic_DNA"/>
</dbReference>
<name>A0A939BWK0_9ACTN</name>
<feature type="chain" id="PRO_5037082817" evidence="1">
    <location>
        <begin position="38"/>
        <end position="505"/>
    </location>
</feature>
<dbReference type="RefSeq" id="WP_205289748.1">
    <property type="nucleotide sequence ID" value="NZ_CP074406.1"/>
</dbReference>
<dbReference type="InterPro" id="IPR050491">
    <property type="entry name" value="AmpC-like"/>
</dbReference>
<dbReference type="InterPro" id="IPR001466">
    <property type="entry name" value="Beta-lactam-related"/>
</dbReference>
<dbReference type="SUPFAM" id="SSF56601">
    <property type="entry name" value="beta-lactamase/transpeptidase-like"/>
    <property type="match status" value="1"/>
</dbReference>
<feature type="signal peptide" evidence="1">
    <location>
        <begin position="1"/>
        <end position="37"/>
    </location>
</feature>
<reference evidence="3" key="1">
    <citation type="submission" date="2021-01" db="EMBL/GenBank/DDBJ databases">
        <title>Novel species in genus Nocardioides.</title>
        <authorList>
            <person name="Zhang G."/>
        </authorList>
    </citation>
    <scope>NUCLEOTIDE SEQUENCE</scope>
    <source>
        <strain evidence="3">Zg-536</strain>
    </source>
</reference>
<evidence type="ECO:0000313" key="3">
    <source>
        <dbReference type="EMBL" id="MBM9458443.1"/>
    </source>
</evidence>
<dbReference type="PANTHER" id="PTHR46825:SF9">
    <property type="entry name" value="BETA-LACTAMASE-RELATED DOMAIN-CONTAINING PROTEIN"/>
    <property type="match status" value="1"/>
</dbReference>
<feature type="domain" description="Beta-lactamase-related" evidence="2">
    <location>
        <begin position="188"/>
        <end position="482"/>
    </location>
</feature>
<organism evidence="3 4">
    <name type="scientific">Nocardioides faecalis</name>
    <dbReference type="NCBI Taxonomy" id="2803858"/>
    <lineage>
        <taxon>Bacteria</taxon>
        <taxon>Bacillati</taxon>
        <taxon>Actinomycetota</taxon>
        <taxon>Actinomycetes</taxon>
        <taxon>Propionibacteriales</taxon>
        <taxon>Nocardioidaceae</taxon>
        <taxon>Nocardioides</taxon>
    </lineage>
</organism>
<dbReference type="PANTHER" id="PTHR46825">
    <property type="entry name" value="D-ALANYL-D-ALANINE-CARBOXYPEPTIDASE/ENDOPEPTIDASE AMPH"/>
    <property type="match status" value="1"/>
</dbReference>
<sequence>MHRSPSPTRARRASRALVGVTAAVALIAGLGTGPQAAAGVRDDVAALRAEAKALTVKSETQKKVAAASTRTADRAEAKAEVFTAQAKKAAKSAKKTSAAVKRAKKKGLKAKVKALRAKVASQRKIAKSRSQAAAKQRAAVRSAKAAAARSTERADAYAAQAQTKATEADLLALRADREESLAEILEGWNIPGAQIVYSKNGVTDSYSFGVQSTATNVPVTNHSIFQGASLSKVVSSYVFLKRVDEGVIDLDTPLWEYYESPRTAHSDDAKTITARMVLNHTTGLPNWANGAGNESSLLTPAFTPGTDWGYSGDGFFLLQQTIEHLDGQLFHETLKEEVFEPFGMNDSTLVTLAENADRTIVGHDAAGVPVAMSNWQRGNSAYTLQTTAEDYTRFIQHALIDGEGLEPETHTLWTEYSADADRDADNPANPFISWGLGVGLQESSKGKALWHWGDNTTRKAFFLAFPDRDESVAIFWNSANGQASAGQILSTFLGAQQFHALTWVG</sequence>
<evidence type="ECO:0000313" key="4">
    <source>
        <dbReference type="Proteomes" id="UP000663791"/>
    </source>
</evidence>
<dbReference type="Pfam" id="PF00144">
    <property type="entry name" value="Beta-lactamase"/>
    <property type="match status" value="1"/>
</dbReference>